<accession>A0A5C1AFW8</accession>
<proteinExistence type="predicted"/>
<name>A0A5C1AFW8_9BACT</name>
<sequence>MATTTVQALIAAAEQAERYILDEGGRPRGEVIAAIRLAIADLSPDHPRVWGYQCRWCAKSLKSAEPNPTRSPHCSQECRRQQFDSHALAQQRAYRLLDGDMTTADKAGIIAACIRLKYGDNPPRLEADVTGYHQKLFYGVGLTQDESLSLFLAVCAELDRRKVPADDSNEHHL</sequence>
<keyword evidence="2" id="KW-1185">Reference proteome</keyword>
<dbReference type="AlphaFoldDB" id="A0A5C1AFW8"/>
<organism evidence="1 2">
    <name type="scientific">Limnoglobus roseus</name>
    <dbReference type="NCBI Taxonomy" id="2598579"/>
    <lineage>
        <taxon>Bacteria</taxon>
        <taxon>Pseudomonadati</taxon>
        <taxon>Planctomycetota</taxon>
        <taxon>Planctomycetia</taxon>
        <taxon>Gemmatales</taxon>
        <taxon>Gemmataceae</taxon>
        <taxon>Limnoglobus</taxon>
    </lineage>
</organism>
<dbReference type="KEGG" id="lrs:PX52LOC_05350"/>
<evidence type="ECO:0000313" key="1">
    <source>
        <dbReference type="EMBL" id="QEL18329.1"/>
    </source>
</evidence>
<evidence type="ECO:0000313" key="2">
    <source>
        <dbReference type="Proteomes" id="UP000324974"/>
    </source>
</evidence>
<gene>
    <name evidence="1" type="ORF">PX52LOC_05350</name>
</gene>
<dbReference type="Proteomes" id="UP000324974">
    <property type="component" value="Chromosome"/>
</dbReference>
<dbReference type="RefSeq" id="WP_149112851.1">
    <property type="nucleotide sequence ID" value="NZ_CP042425.1"/>
</dbReference>
<reference evidence="2" key="1">
    <citation type="submission" date="2019-08" db="EMBL/GenBank/DDBJ databases">
        <title>Limnoglobus roseus gen. nov., sp. nov., a novel freshwater planctomycete with a giant genome from the family Gemmataceae.</title>
        <authorList>
            <person name="Kulichevskaya I.S."/>
            <person name="Naumoff D.G."/>
            <person name="Miroshnikov K."/>
            <person name="Ivanova A."/>
            <person name="Philippov D.A."/>
            <person name="Hakobyan A."/>
            <person name="Rijpstra I.C."/>
            <person name="Sinninghe Damste J.S."/>
            <person name="Liesack W."/>
            <person name="Dedysh S.N."/>
        </authorList>
    </citation>
    <scope>NUCLEOTIDE SEQUENCE [LARGE SCALE GENOMIC DNA]</scope>
    <source>
        <strain evidence="2">PX52</strain>
    </source>
</reference>
<protein>
    <submittedName>
        <fullName evidence="1">Uncharacterized protein</fullName>
    </submittedName>
</protein>
<dbReference type="EMBL" id="CP042425">
    <property type="protein sequence ID" value="QEL18329.1"/>
    <property type="molecule type" value="Genomic_DNA"/>
</dbReference>